<name>A0A553DIV5_9FLAO</name>
<dbReference type="EMBL" id="VJZT01000057">
    <property type="protein sequence ID" value="TRX32721.1"/>
    <property type="molecule type" value="Genomic_DNA"/>
</dbReference>
<gene>
    <name evidence="1" type="ORF">FNW21_16165</name>
</gene>
<dbReference type="AlphaFoldDB" id="A0A553DIV5"/>
<dbReference type="RefSeq" id="WP_144257781.1">
    <property type="nucleotide sequence ID" value="NZ_VJZT01000057.1"/>
</dbReference>
<organism evidence="1 2">
    <name type="scientific">Flavobacterium restrictum</name>
    <dbReference type="NCBI Taxonomy" id="2594428"/>
    <lineage>
        <taxon>Bacteria</taxon>
        <taxon>Pseudomonadati</taxon>
        <taxon>Bacteroidota</taxon>
        <taxon>Flavobacteriia</taxon>
        <taxon>Flavobacteriales</taxon>
        <taxon>Flavobacteriaceae</taxon>
        <taxon>Flavobacterium</taxon>
    </lineage>
</organism>
<reference evidence="1 2" key="1">
    <citation type="submission" date="2019-07" db="EMBL/GenBank/DDBJ databases">
        <title>Novel species of Flavobacterium.</title>
        <authorList>
            <person name="Liu Q."/>
            <person name="Xin Y.-H."/>
        </authorList>
    </citation>
    <scope>NUCLEOTIDE SEQUENCE [LARGE SCALE GENOMIC DNA]</scope>
    <source>
        <strain evidence="1 2">LB1R34</strain>
    </source>
</reference>
<comment type="caution">
    <text evidence="1">The sequence shown here is derived from an EMBL/GenBank/DDBJ whole genome shotgun (WGS) entry which is preliminary data.</text>
</comment>
<keyword evidence="2" id="KW-1185">Reference proteome</keyword>
<proteinExistence type="predicted"/>
<dbReference type="Proteomes" id="UP000316371">
    <property type="component" value="Unassembled WGS sequence"/>
</dbReference>
<evidence type="ECO:0000313" key="2">
    <source>
        <dbReference type="Proteomes" id="UP000316371"/>
    </source>
</evidence>
<accession>A0A553DIV5</accession>
<evidence type="ECO:0000313" key="1">
    <source>
        <dbReference type="EMBL" id="TRX32721.1"/>
    </source>
</evidence>
<evidence type="ECO:0008006" key="3">
    <source>
        <dbReference type="Google" id="ProtNLM"/>
    </source>
</evidence>
<sequence>MKKKSLYFLLVLFVLSCKSYDVQIKDFENASFKHVVEKTLKQYDAEEQKYSLLIFTNFYHGEKIIVENDKHILYQNPMKTIENFGLAKMIRIDNNYDVKIKDIDMNIKVLVKSNLAKTHKFIYIEKDKYLKDGIGNDSILNTKKVYKIIYSNTLLGFM</sequence>
<protein>
    <recommendedName>
        <fullName evidence="3">Lipoprotein</fullName>
    </recommendedName>
</protein>
<dbReference type="PROSITE" id="PS51257">
    <property type="entry name" value="PROKAR_LIPOPROTEIN"/>
    <property type="match status" value="1"/>
</dbReference>
<dbReference type="OrthoDB" id="1376295at2"/>